<dbReference type="PATRIC" id="fig|1705578.3.peg.1561"/>
<dbReference type="InterPro" id="IPR013078">
    <property type="entry name" value="His_Pase_superF_clade-1"/>
</dbReference>
<dbReference type="RefSeq" id="WP_013239046.1">
    <property type="nucleotide sequence ID" value="NZ_LITQ01000022.1"/>
</dbReference>
<gene>
    <name evidence="3" type="primary">cobC</name>
    <name evidence="4" type="ORF">CLCOS_28840</name>
    <name evidence="3" type="ORF">WX73_01166</name>
</gene>
<dbReference type="PIRSF" id="PIRSF000709">
    <property type="entry name" value="6PFK_2-Ptase"/>
    <property type="match status" value="1"/>
</dbReference>
<dbReference type="SUPFAM" id="SSF53254">
    <property type="entry name" value="Phosphoglycerate mutase-like"/>
    <property type="match status" value="1"/>
</dbReference>
<dbReference type="PANTHER" id="PTHR10606">
    <property type="entry name" value="6-PHOSPHOFRUCTO-2-KINASE/FRUCTOSE-2,6-BISPHOSPHATASE"/>
    <property type="match status" value="1"/>
</dbReference>
<dbReference type="EC" id="3.1.3.73" evidence="1"/>
<dbReference type="GO" id="GO:0006003">
    <property type="term" value="P:fructose 2,6-bisphosphate metabolic process"/>
    <property type="evidence" value="ECO:0007669"/>
    <property type="project" value="InterPro"/>
</dbReference>
<dbReference type="SMART" id="SM00855">
    <property type="entry name" value="PGAM"/>
    <property type="match status" value="1"/>
</dbReference>
<dbReference type="Pfam" id="PF00300">
    <property type="entry name" value="His_Phos_1"/>
    <property type="match status" value="1"/>
</dbReference>
<dbReference type="NCBIfam" id="TIGR03162">
    <property type="entry name" value="ribazole_cobC"/>
    <property type="match status" value="1"/>
</dbReference>
<dbReference type="Proteomes" id="UP000093694">
    <property type="component" value="Unassembled WGS sequence"/>
</dbReference>
<sequence>MSRKIYLIRHGKINVGNEKRYIGITDIPLNEEGTLQVLKLKRFFEKIDIEKVYLSPLKRCVETAHIILEDRNIDKIIVNELMEINMGEWEGKTFSFIKSSLPEQFKSRGEDIGGFVPTGGESFKNLEKRVIPVFKSIINSTSGNIIIISHAGVNRVILKNILSISMQDIFKINQPYGCINELSFSNGEWNWKLLL</sequence>
<proteinExistence type="predicted"/>
<evidence type="ECO:0000256" key="1">
    <source>
        <dbReference type="NCBIfam" id="TIGR03162"/>
    </source>
</evidence>
<dbReference type="EMBL" id="LITQ01000022">
    <property type="protein sequence ID" value="OAA92053.1"/>
    <property type="molecule type" value="Genomic_DNA"/>
</dbReference>
<evidence type="ECO:0000313" key="5">
    <source>
        <dbReference type="Proteomes" id="UP000077384"/>
    </source>
</evidence>
<comment type="caution">
    <text evidence="3">The sequence shown here is derived from an EMBL/GenBank/DDBJ whole genome shotgun (WGS) entry which is preliminary data.</text>
</comment>
<dbReference type="EMBL" id="LROR01000056">
    <property type="protein sequence ID" value="OBR92647.1"/>
    <property type="molecule type" value="Genomic_DNA"/>
</dbReference>
<evidence type="ECO:0000313" key="6">
    <source>
        <dbReference type="Proteomes" id="UP000093694"/>
    </source>
</evidence>
<dbReference type="AlphaFoldDB" id="A0A166SDY4"/>
<reference evidence="4 6" key="2">
    <citation type="journal article" date="2016" name="Front. Microbiol.">
        <title>Industrial Acetogenic Biocatalysts: A Comparative Metabolic and Genomic Analysis.</title>
        <authorList>
            <person name="Bengelsdorf F."/>
            <person name="Poehlein A."/>
            <person name="Sonja S."/>
            <person name="Erz C."/>
            <person name="Hummel T."/>
            <person name="Hoffmeister S."/>
            <person name="Daniel R."/>
            <person name="Durre P."/>
        </authorList>
    </citation>
    <scope>NUCLEOTIDE SEQUENCE [LARGE SCALE GENOMIC DNA]</scope>
    <source>
        <strain evidence="4 6">PTA-10522</strain>
    </source>
</reference>
<dbReference type="GO" id="GO:0043755">
    <property type="term" value="F:alpha-ribazole phosphatase activity"/>
    <property type="evidence" value="ECO:0007669"/>
    <property type="project" value="UniProtKB-UniRule"/>
</dbReference>
<evidence type="ECO:0000313" key="4">
    <source>
        <dbReference type="EMBL" id="OBR92647.1"/>
    </source>
</evidence>
<evidence type="ECO:0000256" key="2">
    <source>
        <dbReference type="PIRSR" id="PIRSR613078-2"/>
    </source>
</evidence>
<dbReference type="GO" id="GO:0003873">
    <property type="term" value="F:6-phosphofructo-2-kinase activity"/>
    <property type="evidence" value="ECO:0007669"/>
    <property type="project" value="TreeGrafter"/>
</dbReference>
<organism evidence="3 5">
    <name type="scientific">Clostridium coskatii</name>
    <dbReference type="NCBI Taxonomy" id="1705578"/>
    <lineage>
        <taxon>Bacteria</taxon>
        <taxon>Bacillati</taxon>
        <taxon>Bacillota</taxon>
        <taxon>Clostridia</taxon>
        <taxon>Eubacteriales</taxon>
        <taxon>Clostridiaceae</taxon>
        <taxon>Clostridium</taxon>
    </lineage>
</organism>
<dbReference type="CDD" id="cd07067">
    <property type="entry name" value="HP_PGM_like"/>
    <property type="match status" value="1"/>
</dbReference>
<dbReference type="InterPro" id="IPR003094">
    <property type="entry name" value="6Pfruct_kin"/>
</dbReference>
<dbReference type="GO" id="GO:0005829">
    <property type="term" value="C:cytosol"/>
    <property type="evidence" value="ECO:0007669"/>
    <property type="project" value="TreeGrafter"/>
</dbReference>
<dbReference type="Proteomes" id="UP000077384">
    <property type="component" value="Unassembled WGS sequence"/>
</dbReference>
<dbReference type="InterPro" id="IPR029033">
    <property type="entry name" value="His_PPase_superfam"/>
</dbReference>
<accession>A0A166SDY4</accession>
<dbReference type="PANTHER" id="PTHR10606:SF44">
    <property type="entry name" value="6-PHOSPHOFRUCTO 2-KINASE_FRUCTOSE 2,6-BISPHOSPHATASE LONG FORM"/>
    <property type="match status" value="1"/>
</dbReference>
<dbReference type="Gene3D" id="3.40.50.1240">
    <property type="entry name" value="Phosphoglycerate mutase-like"/>
    <property type="match status" value="1"/>
</dbReference>
<keyword evidence="3" id="KW-0378">Hydrolase</keyword>
<keyword evidence="6" id="KW-1185">Reference proteome</keyword>
<protein>
    <recommendedName>
        <fullName evidence="1">Alpha-ribazole phosphatase</fullName>
        <ecNumber evidence="1">3.1.3.73</ecNumber>
    </recommendedName>
</protein>
<name>A0A166SDY4_9CLOT</name>
<evidence type="ECO:0000313" key="3">
    <source>
        <dbReference type="EMBL" id="OAA92053.1"/>
    </source>
</evidence>
<dbReference type="GO" id="GO:0005524">
    <property type="term" value="F:ATP binding"/>
    <property type="evidence" value="ECO:0007669"/>
    <property type="project" value="InterPro"/>
</dbReference>
<dbReference type="GO" id="GO:0009236">
    <property type="term" value="P:cobalamin biosynthetic process"/>
    <property type="evidence" value="ECO:0007669"/>
    <property type="project" value="UniProtKB-UniRule"/>
</dbReference>
<reference evidence="3 5" key="1">
    <citation type="journal article" date="2015" name="Biotechnol. Bioeng.">
        <title>Genome sequence and phenotypic characterization of Caulobacter segnis.</title>
        <authorList>
            <person name="Patel S."/>
            <person name="Fletcher B."/>
            <person name="Scott D.C."/>
            <person name="Ely B."/>
        </authorList>
    </citation>
    <scope>NUCLEOTIDE SEQUENCE [LARGE SCALE GENOMIC DNA]</scope>
    <source>
        <strain evidence="3 5">PS02</strain>
    </source>
</reference>
<dbReference type="GO" id="GO:0004331">
    <property type="term" value="F:fructose-2,6-bisphosphate 2-phosphatase activity"/>
    <property type="evidence" value="ECO:0007669"/>
    <property type="project" value="TreeGrafter"/>
</dbReference>
<feature type="binding site" evidence="2">
    <location>
        <position position="59"/>
    </location>
    <ligand>
        <name>substrate</name>
    </ligand>
</feature>
<dbReference type="InterPro" id="IPR017578">
    <property type="entry name" value="Ribazole_CobC"/>
</dbReference>